<evidence type="ECO:0000313" key="2">
    <source>
        <dbReference type="Proteomes" id="UP000436822"/>
    </source>
</evidence>
<dbReference type="EMBL" id="BLJE01000002">
    <property type="protein sequence ID" value="GFE65563.1"/>
    <property type="molecule type" value="Genomic_DNA"/>
</dbReference>
<evidence type="ECO:0000313" key="1">
    <source>
        <dbReference type="EMBL" id="GFE65563.1"/>
    </source>
</evidence>
<gene>
    <name evidence="1" type="ORF">KIN_26370</name>
</gene>
<protein>
    <submittedName>
        <fullName evidence="1">Uncharacterized protein</fullName>
    </submittedName>
</protein>
<organism evidence="1 2">
    <name type="scientific">Litoreibacter roseus</name>
    <dbReference type="NCBI Taxonomy" id="2601869"/>
    <lineage>
        <taxon>Bacteria</taxon>
        <taxon>Pseudomonadati</taxon>
        <taxon>Pseudomonadota</taxon>
        <taxon>Alphaproteobacteria</taxon>
        <taxon>Rhodobacterales</taxon>
        <taxon>Roseobacteraceae</taxon>
        <taxon>Litoreibacter</taxon>
    </lineage>
</organism>
<sequence length="79" mass="8856">MAARCERERDLERTLASVDGLSLFLSAEKYAKNGDYEAALEVLSYIRQIATDGNLLPLFQEASRQIDELLGRPPVTLSR</sequence>
<proteinExistence type="predicted"/>
<comment type="caution">
    <text evidence="1">The sequence shown here is derived from an EMBL/GenBank/DDBJ whole genome shotgun (WGS) entry which is preliminary data.</text>
</comment>
<accession>A0A6N6JGT8</accession>
<reference evidence="1 2" key="1">
    <citation type="submission" date="2019-12" db="EMBL/GenBank/DDBJ databases">
        <title>Litoreibacter badius sp. nov., a novel bacteriochlorophyll a-containing bacterium in the genus Litoreibacter.</title>
        <authorList>
            <person name="Kanamuro M."/>
            <person name="Takabe Y."/>
            <person name="Mori K."/>
            <person name="Takaichi S."/>
            <person name="Hanada S."/>
        </authorList>
    </citation>
    <scope>NUCLEOTIDE SEQUENCE [LARGE SCALE GENOMIC DNA]</scope>
    <source>
        <strain evidence="1 2">K6</strain>
    </source>
</reference>
<name>A0A6N6JGT8_9RHOB</name>
<dbReference type="AlphaFoldDB" id="A0A6N6JGT8"/>
<keyword evidence="2" id="KW-1185">Reference proteome</keyword>
<dbReference type="Proteomes" id="UP000436822">
    <property type="component" value="Unassembled WGS sequence"/>
</dbReference>